<keyword evidence="2" id="KW-1185">Reference proteome</keyword>
<sequence length="67" mass="7506">MYLRAIPSKVNVLGQVFWAPSIYSGTVAGAREAFLQTYLLYLCHDWYGPEGRRSADDYELAAEACLS</sequence>
<comment type="caution">
    <text evidence="1">The sequence shown here is derived from an EMBL/GenBank/DDBJ whole genome shotgun (WGS) entry which is preliminary data.</text>
</comment>
<gene>
    <name evidence="1" type="ORF">AAHA92_21182</name>
</gene>
<dbReference type="EC" id="3.1.3.5" evidence="1"/>
<evidence type="ECO:0000313" key="1">
    <source>
        <dbReference type="EMBL" id="KAL1544313.1"/>
    </source>
</evidence>
<dbReference type="GO" id="GO:0008253">
    <property type="term" value="F:5'-nucleotidase activity"/>
    <property type="evidence" value="ECO:0007669"/>
    <property type="project" value="UniProtKB-EC"/>
</dbReference>
<name>A0ABD1GMP5_SALDI</name>
<dbReference type="Proteomes" id="UP001567538">
    <property type="component" value="Unassembled WGS sequence"/>
</dbReference>
<organism evidence="1 2">
    <name type="scientific">Salvia divinorum</name>
    <name type="common">Maria pastora</name>
    <name type="synonym">Diviner's sage</name>
    <dbReference type="NCBI Taxonomy" id="28513"/>
    <lineage>
        <taxon>Eukaryota</taxon>
        <taxon>Viridiplantae</taxon>
        <taxon>Streptophyta</taxon>
        <taxon>Embryophyta</taxon>
        <taxon>Tracheophyta</taxon>
        <taxon>Spermatophyta</taxon>
        <taxon>Magnoliopsida</taxon>
        <taxon>eudicotyledons</taxon>
        <taxon>Gunneridae</taxon>
        <taxon>Pentapetalae</taxon>
        <taxon>asterids</taxon>
        <taxon>lamiids</taxon>
        <taxon>Lamiales</taxon>
        <taxon>Lamiaceae</taxon>
        <taxon>Nepetoideae</taxon>
        <taxon>Mentheae</taxon>
        <taxon>Salviinae</taxon>
        <taxon>Salvia</taxon>
        <taxon>Salvia subgen. Calosphace</taxon>
    </lineage>
</organism>
<dbReference type="AlphaFoldDB" id="A0ABD1GMP5"/>
<keyword evidence="1" id="KW-0378">Hydrolase</keyword>
<accession>A0ABD1GMP5</accession>
<reference evidence="1 2" key="1">
    <citation type="submission" date="2024-06" db="EMBL/GenBank/DDBJ databases">
        <title>A chromosome level genome sequence of Diviner's sage (Salvia divinorum).</title>
        <authorList>
            <person name="Ford S.A."/>
            <person name="Ro D.-K."/>
            <person name="Ness R.W."/>
            <person name="Phillips M.A."/>
        </authorList>
    </citation>
    <scope>NUCLEOTIDE SEQUENCE [LARGE SCALE GENOMIC DNA]</scope>
    <source>
        <strain evidence="1">SAF-2024a</strain>
        <tissue evidence="1">Leaf</tissue>
    </source>
</reference>
<evidence type="ECO:0000313" key="2">
    <source>
        <dbReference type="Proteomes" id="UP001567538"/>
    </source>
</evidence>
<protein>
    <submittedName>
        <fullName evidence="1">5'-nucleotidase</fullName>
        <ecNumber evidence="1">3.1.3.5</ecNumber>
    </submittedName>
</protein>
<dbReference type="EMBL" id="JBEAFC010000008">
    <property type="protein sequence ID" value="KAL1544313.1"/>
    <property type="molecule type" value="Genomic_DNA"/>
</dbReference>
<proteinExistence type="predicted"/>